<dbReference type="OrthoDB" id="9027266at2"/>
<keyword evidence="1" id="KW-0614">Plasmid</keyword>
<dbReference type="GeneID" id="61529878"/>
<keyword evidence="2" id="KW-1185">Reference proteome</keyword>
<evidence type="ECO:0000313" key="1">
    <source>
        <dbReference type="EMBL" id="ANJ76442.1"/>
    </source>
</evidence>
<accession>A0A192A822</accession>
<dbReference type="RefSeq" id="WP_024979630.1">
    <property type="nucleotide sequence ID" value="NZ_CP016024.1"/>
</dbReference>
<dbReference type="Proteomes" id="UP000078572">
    <property type="component" value="Plasmid pRI-1"/>
</dbReference>
<dbReference type="EMBL" id="CP016024">
    <property type="protein sequence ID" value="ANJ76442.1"/>
    <property type="molecule type" value="Genomic_DNA"/>
</dbReference>
<evidence type="ECO:0000313" key="2">
    <source>
        <dbReference type="Proteomes" id="UP000078572"/>
    </source>
</evidence>
<reference evidence="2" key="1">
    <citation type="submission" date="2016-06" db="EMBL/GenBank/DDBJ databases">
        <authorList>
            <person name="Xu Y."/>
            <person name="Nagy A."/>
            <person name="Yan X."/>
            <person name="Kim S.W."/>
            <person name="Haley B."/>
            <person name="Liu N.T."/>
            <person name="Nou X."/>
        </authorList>
    </citation>
    <scope>NUCLEOTIDE SEQUENCE [LARGE SCALE GENOMIC DNA]</scope>
    <source>
        <strain evidence="2">ATCC 49129</strain>
        <plasmid evidence="2">pri-1</plasmid>
    </source>
</reference>
<gene>
    <name evidence="1" type="ORF">A9Y76_28010</name>
</gene>
<protein>
    <submittedName>
        <fullName evidence="1">Uncharacterized protein</fullName>
    </submittedName>
</protein>
<dbReference type="AlphaFoldDB" id="A0A192A822"/>
<sequence>MTASDDDWSGAAYAQDSRGGDTLAAHLQAAGILPPGHVIVNVQIYLRATVAPDGVEGPYLTVMMFDASGSRDPAAAYRQAIADGQRIFPIKHVQVNDAMIEVFSDLMLDLTPRGFDVPPQAPQTMVYKA</sequence>
<geneLocation type="plasmid" evidence="2">
    <name>pri-1</name>
</geneLocation>
<organism evidence="1 2">
    <name type="scientific">Ralstonia insidiosa</name>
    <dbReference type="NCBI Taxonomy" id="190721"/>
    <lineage>
        <taxon>Bacteria</taxon>
        <taxon>Pseudomonadati</taxon>
        <taxon>Pseudomonadota</taxon>
        <taxon>Betaproteobacteria</taxon>
        <taxon>Burkholderiales</taxon>
        <taxon>Burkholderiaceae</taxon>
        <taxon>Ralstonia</taxon>
    </lineage>
</organism>
<proteinExistence type="predicted"/>
<name>A0A192A822_9RALS</name>